<accession>A0A1B1YXI8</accession>
<dbReference type="InterPro" id="IPR017853">
    <property type="entry name" value="GH"/>
</dbReference>
<dbReference type="Gene3D" id="3.20.20.80">
    <property type="entry name" value="Glycosidases"/>
    <property type="match status" value="1"/>
</dbReference>
<evidence type="ECO:0000256" key="1">
    <source>
        <dbReference type="ARBA" id="ARBA00008061"/>
    </source>
</evidence>
<dbReference type="Pfam" id="PF21156">
    <property type="entry name" value="ISOA1-3_C"/>
    <property type="match status" value="1"/>
</dbReference>
<dbReference type="InterPro" id="IPR004193">
    <property type="entry name" value="Glyco_hydro_13_N"/>
</dbReference>
<dbReference type="GO" id="GO:0004135">
    <property type="term" value="F:amylo-alpha-1,6-glucosidase activity"/>
    <property type="evidence" value="ECO:0007669"/>
    <property type="project" value="InterPro"/>
</dbReference>
<organism evidence="6 7">
    <name type="scientific">Immundisolibacter cernigliae</name>
    <dbReference type="NCBI Taxonomy" id="1810504"/>
    <lineage>
        <taxon>Bacteria</taxon>
        <taxon>Pseudomonadati</taxon>
        <taxon>Pseudomonadota</taxon>
        <taxon>Gammaproteobacteria</taxon>
        <taxon>Immundisolibacterales</taxon>
        <taxon>Immundisolibacteraceae</taxon>
        <taxon>Immundisolibacter</taxon>
    </lineage>
</organism>
<dbReference type="EMBL" id="CP014671">
    <property type="protein sequence ID" value="ANX05525.1"/>
    <property type="molecule type" value="Genomic_DNA"/>
</dbReference>
<dbReference type="GO" id="GO:0019156">
    <property type="term" value="F:isoamylase activity"/>
    <property type="evidence" value="ECO:0007669"/>
    <property type="project" value="UniProtKB-ARBA"/>
</dbReference>
<sequence>MGVHDCCDGFNFAIFSRHAERVELLIFEDPADQHPLWALDLDPAQHRTGDIWHALAEGVRWGQAYAYRVHGPLAPEAGHRFDADARLLDPYARAVAGRGGAGVPPGDGRCLLLRSRFDWQGTQRPRTLWSDTVIYESHVRGLTVHPSSASRHPGTFLGVIDRIPYLRELGVTAIELMPVQAFHRGDAGRHNYWGYDTLAFFAPEPAYAAHAAPGSVIDEFKTLVRELHRNGLEVILDVVFNHTAEGDERGPLFSFRGLDNAIYYLLGADRRRYENFSGCGNTLNCSHPVVRDFIIDCLRYWAAEMQVDGFRFDLASILGRDREGRLMADAPLLERIAEDPILRDVKLIAEAWDAGGAYQVGRFPGVRWAEWNGRFRDDVRRFWRGDAGMTGAFASRLCGSADLYQHSGKAPLNSVNFVTCHDGFTLNDLVSYARKHNEANGEGNRDGADENFSMNHGVEGPTIDAAIDAGRLRQIKNLLATLLLARGVPMLLGGDEFRRSQAGNNNPWCQDNALSWYDWRLVEENGEVLRFVRGLIALRQRHPCLRNDAFYRAEELDWFGPQGHAPDWDGPTRAFGCRVRECAEPGMLCLLFNASDRPADFHLPDAPWRLEADTGQAPPGDICALDDLRPLPDRQRYALAAGSLAVLSHL</sequence>
<dbReference type="STRING" id="1810504.PG2T_06735"/>
<gene>
    <name evidence="6" type="ORF">PG2T_06735</name>
</gene>
<dbReference type="PANTHER" id="PTHR43002">
    <property type="entry name" value="GLYCOGEN DEBRANCHING ENZYME"/>
    <property type="match status" value="1"/>
</dbReference>
<dbReference type="InterPro" id="IPR013780">
    <property type="entry name" value="Glyco_hydro_b"/>
</dbReference>
<dbReference type="SUPFAM" id="SSF81296">
    <property type="entry name" value="E set domains"/>
    <property type="match status" value="1"/>
</dbReference>
<reference evidence="7" key="1">
    <citation type="submission" date="2016-03" db="EMBL/GenBank/DDBJ databases">
        <title>Complete genome sequence of Solimmundus cernigliae, representing a novel lineage of polycyclic aromatic hydrocarbon degraders within the Gammaproteobacteria.</title>
        <authorList>
            <person name="Singleton D.R."/>
            <person name="Dickey A.N."/>
            <person name="Scholl E.H."/>
            <person name="Wright F.A."/>
            <person name="Aitken M.D."/>
        </authorList>
    </citation>
    <scope>NUCLEOTIDE SEQUENCE [LARGE SCALE GENOMIC DNA]</scope>
    <source>
        <strain evidence="7">TR3.2</strain>
    </source>
</reference>
<dbReference type="Gene3D" id="2.60.40.10">
    <property type="entry name" value="Immunoglobulins"/>
    <property type="match status" value="1"/>
</dbReference>
<dbReference type="Pfam" id="PF02922">
    <property type="entry name" value="CBM_48"/>
    <property type="match status" value="1"/>
</dbReference>
<dbReference type="SMART" id="SM00642">
    <property type="entry name" value="Aamy"/>
    <property type="match status" value="1"/>
</dbReference>
<dbReference type="Gene3D" id="2.60.40.1180">
    <property type="entry name" value="Golgi alpha-mannosidase II"/>
    <property type="match status" value="1"/>
</dbReference>
<keyword evidence="3" id="KW-0809">Transit peptide</keyword>
<dbReference type="InterPro" id="IPR048650">
    <property type="entry name" value="ISOA1-3-like_C"/>
</dbReference>
<evidence type="ECO:0000259" key="5">
    <source>
        <dbReference type="SMART" id="SM00642"/>
    </source>
</evidence>
<evidence type="ECO:0000256" key="2">
    <source>
        <dbReference type="ARBA" id="ARBA00022801"/>
    </source>
</evidence>
<dbReference type="Pfam" id="PF00128">
    <property type="entry name" value="Alpha-amylase"/>
    <property type="match status" value="1"/>
</dbReference>
<name>A0A1B1YXI8_9GAMM</name>
<dbReference type="InterPro" id="IPR013783">
    <property type="entry name" value="Ig-like_fold"/>
</dbReference>
<proteinExistence type="inferred from homology"/>
<evidence type="ECO:0000313" key="7">
    <source>
        <dbReference type="Proteomes" id="UP000092952"/>
    </source>
</evidence>
<dbReference type="Proteomes" id="UP000092952">
    <property type="component" value="Chromosome"/>
</dbReference>
<protein>
    <submittedName>
        <fullName evidence="6">Glycogen debranching enzyme</fullName>
    </submittedName>
</protein>
<dbReference type="SUPFAM" id="SSF51011">
    <property type="entry name" value="Glycosyl hydrolase domain"/>
    <property type="match status" value="1"/>
</dbReference>
<dbReference type="CDD" id="cd02856">
    <property type="entry name" value="E_set_GDE_Isoamylase_N"/>
    <property type="match status" value="1"/>
</dbReference>
<comment type="similarity">
    <text evidence="1">Belongs to the glycosyl hydrolase 13 family.</text>
</comment>
<evidence type="ECO:0000313" key="6">
    <source>
        <dbReference type="EMBL" id="ANX05525.1"/>
    </source>
</evidence>
<dbReference type="GO" id="GO:0005980">
    <property type="term" value="P:glycogen catabolic process"/>
    <property type="evidence" value="ECO:0007669"/>
    <property type="project" value="InterPro"/>
</dbReference>
<dbReference type="InterPro" id="IPR011837">
    <property type="entry name" value="Glycogen_debranch_GlgX"/>
</dbReference>
<dbReference type="KEGG" id="gbi:PG2T_06735"/>
<dbReference type="InParanoid" id="A0A1B1YXI8"/>
<evidence type="ECO:0000256" key="3">
    <source>
        <dbReference type="ARBA" id="ARBA00022946"/>
    </source>
</evidence>
<dbReference type="SUPFAM" id="SSF51445">
    <property type="entry name" value="(Trans)glycosidases"/>
    <property type="match status" value="1"/>
</dbReference>
<evidence type="ECO:0000256" key="4">
    <source>
        <dbReference type="ARBA" id="ARBA00023295"/>
    </source>
</evidence>
<keyword evidence="7" id="KW-1185">Reference proteome</keyword>
<dbReference type="NCBIfam" id="TIGR02100">
    <property type="entry name" value="glgX_debranch"/>
    <property type="match status" value="1"/>
</dbReference>
<keyword evidence="2" id="KW-0378">Hydrolase</keyword>
<dbReference type="CDD" id="cd11326">
    <property type="entry name" value="AmyAc_Glg_debranch"/>
    <property type="match status" value="1"/>
</dbReference>
<dbReference type="InterPro" id="IPR014756">
    <property type="entry name" value="Ig_E-set"/>
</dbReference>
<dbReference type="InterPro" id="IPR044505">
    <property type="entry name" value="GlgX_Isoamylase_N_E_set"/>
</dbReference>
<keyword evidence="4" id="KW-0326">Glycosidase</keyword>
<dbReference type="InterPro" id="IPR006047">
    <property type="entry name" value="GH13_cat_dom"/>
</dbReference>
<feature type="domain" description="Glycosyl hydrolase family 13 catalytic" evidence="5">
    <location>
        <begin position="143"/>
        <end position="539"/>
    </location>
</feature>
<dbReference type="AlphaFoldDB" id="A0A1B1YXI8"/>